<dbReference type="PANTHER" id="PTHR30069:SF29">
    <property type="entry name" value="HEMOGLOBIN AND HEMOGLOBIN-HAPTOGLOBIN-BINDING PROTEIN 1-RELATED"/>
    <property type="match status" value="1"/>
</dbReference>
<evidence type="ECO:0000256" key="8">
    <source>
        <dbReference type="PROSITE-ProRule" id="PRU01360"/>
    </source>
</evidence>
<evidence type="ECO:0000256" key="1">
    <source>
        <dbReference type="ARBA" id="ARBA00004571"/>
    </source>
</evidence>
<organism evidence="11 12">
    <name type="scientific">Parapedobacter pyrenivorans</name>
    <dbReference type="NCBI Taxonomy" id="1305674"/>
    <lineage>
        <taxon>Bacteria</taxon>
        <taxon>Pseudomonadati</taxon>
        <taxon>Bacteroidota</taxon>
        <taxon>Sphingobacteriia</taxon>
        <taxon>Sphingobacteriales</taxon>
        <taxon>Sphingobacteriaceae</taxon>
        <taxon>Parapedobacter</taxon>
    </lineage>
</organism>
<evidence type="ECO:0000256" key="6">
    <source>
        <dbReference type="ARBA" id="ARBA00023136"/>
    </source>
</evidence>
<comment type="subcellular location">
    <subcellularLocation>
        <location evidence="1 8">Cell outer membrane</location>
        <topology evidence="1 8">Multi-pass membrane protein</topology>
    </subcellularLocation>
</comment>
<keyword evidence="7 8" id="KW-0998">Cell outer membrane</keyword>
<evidence type="ECO:0000256" key="4">
    <source>
        <dbReference type="ARBA" id="ARBA00022692"/>
    </source>
</evidence>
<reference evidence="11" key="2">
    <citation type="submission" date="2020-09" db="EMBL/GenBank/DDBJ databases">
        <authorList>
            <person name="Sun Q."/>
            <person name="Zhou Y."/>
        </authorList>
    </citation>
    <scope>NUCLEOTIDE SEQUENCE</scope>
    <source>
        <strain evidence="11">CGMCC 1.12195</strain>
    </source>
</reference>
<accession>A0A917MGX0</accession>
<evidence type="ECO:0000256" key="5">
    <source>
        <dbReference type="ARBA" id="ARBA00022729"/>
    </source>
</evidence>
<keyword evidence="4 8" id="KW-0812">Transmembrane</keyword>
<evidence type="ECO:0000256" key="3">
    <source>
        <dbReference type="ARBA" id="ARBA00022452"/>
    </source>
</evidence>
<evidence type="ECO:0000256" key="7">
    <source>
        <dbReference type="ARBA" id="ARBA00023237"/>
    </source>
</evidence>
<dbReference type="GO" id="GO:0044718">
    <property type="term" value="P:siderophore transmembrane transport"/>
    <property type="evidence" value="ECO:0007669"/>
    <property type="project" value="TreeGrafter"/>
</dbReference>
<dbReference type="PROSITE" id="PS52016">
    <property type="entry name" value="TONB_DEPENDENT_REC_3"/>
    <property type="match status" value="1"/>
</dbReference>
<keyword evidence="5 9" id="KW-0732">Signal</keyword>
<evidence type="ECO:0000256" key="2">
    <source>
        <dbReference type="ARBA" id="ARBA00022448"/>
    </source>
</evidence>
<feature type="chain" id="PRO_5037893496" evidence="9">
    <location>
        <begin position="22"/>
        <end position="806"/>
    </location>
</feature>
<evidence type="ECO:0000313" key="11">
    <source>
        <dbReference type="EMBL" id="GGH02033.1"/>
    </source>
</evidence>
<dbReference type="InterPro" id="IPR008969">
    <property type="entry name" value="CarboxyPept-like_regulatory"/>
</dbReference>
<dbReference type="Pfam" id="PF07715">
    <property type="entry name" value="Plug"/>
    <property type="match status" value="1"/>
</dbReference>
<keyword evidence="3 8" id="KW-1134">Transmembrane beta strand</keyword>
<dbReference type="Pfam" id="PF13715">
    <property type="entry name" value="CarbopepD_reg_2"/>
    <property type="match status" value="1"/>
</dbReference>
<protein>
    <submittedName>
        <fullName evidence="11">TonB-dependent receptor</fullName>
    </submittedName>
</protein>
<dbReference type="SUPFAM" id="SSF56935">
    <property type="entry name" value="Porins"/>
    <property type="match status" value="1"/>
</dbReference>
<keyword evidence="11" id="KW-0675">Receptor</keyword>
<dbReference type="InterPro" id="IPR012910">
    <property type="entry name" value="Plug_dom"/>
</dbReference>
<name>A0A917MGX0_9SPHI</name>
<evidence type="ECO:0000313" key="12">
    <source>
        <dbReference type="Proteomes" id="UP000660862"/>
    </source>
</evidence>
<evidence type="ECO:0000259" key="10">
    <source>
        <dbReference type="Pfam" id="PF07715"/>
    </source>
</evidence>
<dbReference type="InterPro" id="IPR039426">
    <property type="entry name" value="TonB-dep_rcpt-like"/>
</dbReference>
<dbReference type="PANTHER" id="PTHR30069">
    <property type="entry name" value="TONB-DEPENDENT OUTER MEMBRANE RECEPTOR"/>
    <property type="match status" value="1"/>
</dbReference>
<dbReference type="Gene3D" id="2.40.170.20">
    <property type="entry name" value="TonB-dependent receptor, beta-barrel domain"/>
    <property type="match status" value="1"/>
</dbReference>
<dbReference type="Gene3D" id="2.60.40.1120">
    <property type="entry name" value="Carboxypeptidase-like, regulatory domain"/>
    <property type="match status" value="1"/>
</dbReference>
<comment type="similarity">
    <text evidence="8">Belongs to the TonB-dependent receptor family.</text>
</comment>
<reference evidence="11" key="1">
    <citation type="journal article" date="2014" name="Int. J. Syst. Evol. Microbiol.">
        <title>Complete genome sequence of Corynebacterium casei LMG S-19264T (=DSM 44701T), isolated from a smear-ripened cheese.</title>
        <authorList>
            <consortium name="US DOE Joint Genome Institute (JGI-PGF)"/>
            <person name="Walter F."/>
            <person name="Albersmeier A."/>
            <person name="Kalinowski J."/>
            <person name="Ruckert C."/>
        </authorList>
    </citation>
    <scope>NUCLEOTIDE SEQUENCE</scope>
    <source>
        <strain evidence="11">CGMCC 1.12195</strain>
    </source>
</reference>
<proteinExistence type="inferred from homology"/>
<keyword evidence="12" id="KW-1185">Reference proteome</keyword>
<evidence type="ECO:0000256" key="9">
    <source>
        <dbReference type="SAM" id="SignalP"/>
    </source>
</evidence>
<keyword evidence="6 8" id="KW-0472">Membrane</keyword>
<keyword evidence="2 8" id="KW-0813">Transport</keyword>
<comment type="caution">
    <text evidence="11">The sequence shown here is derived from an EMBL/GenBank/DDBJ whole genome shotgun (WGS) entry which is preliminary data.</text>
</comment>
<dbReference type="InterPro" id="IPR037066">
    <property type="entry name" value="Plug_dom_sf"/>
</dbReference>
<dbReference type="Gene3D" id="2.170.130.10">
    <property type="entry name" value="TonB-dependent receptor, plug domain"/>
    <property type="match status" value="1"/>
</dbReference>
<feature type="signal peptide" evidence="9">
    <location>
        <begin position="1"/>
        <end position="21"/>
    </location>
</feature>
<dbReference type="GO" id="GO:0009279">
    <property type="term" value="C:cell outer membrane"/>
    <property type="evidence" value="ECO:0007669"/>
    <property type="project" value="UniProtKB-SubCell"/>
</dbReference>
<dbReference type="EMBL" id="BMER01000006">
    <property type="protein sequence ID" value="GGH02033.1"/>
    <property type="molecule type" value="Genomic_DNA"/>
</dbReference>
<sequence length="806" mass="90203">MFKLFLLNTAFFCLLNFTGYAQPQEEVTVRGVVVTPSGTPIARASVALAGTRYGTTTDEQGQFDVKAPVGNYTLLVACVGYAAFEVRLHLRKESMKPLKVVLKESKVNLDEVDVVGKTQVQALRETGFSVESVETADLQNQSIQLNRILDWTPGVRVRQEGGMGSNYNYSLNGMSGNAVTFFIDGIPMEYFGSSYTINNLPVSLIKRIDVYKGVVPVDLGSDALGGAIHVVSDSKRKRFLETSYSYGSFNTHQAVVHGQYSHSASHFTTRVSAFYTHSDNNYNVWGQGVNYADASTGFKAVDFTKENPATRFNDQFQTFNGKVDVGFVDKKWADQFFVSLLASTQRKGIQTGQTMATVYGKLHYKEVLLMPHLSYQKENLFTDGLTVSLFSGYSNRKGETIDTAMAFYNWKGETTPHEQGGGEISRNGKSWYTLYEDSWINRINVTYRLPAEFKLGFNYFNSSAKRHGKDPYVSAYRVPHIAPQNIHRQFAGLSLETKKFDERLYVNTFLKWYDFKTTSNELEYFIVDGEYQATAVPIKNNKSNWGGGIAASYKFHPLFLTKFSVEQATRLPTPTEALGNGVLVTNNPNIKPEQSLNINLGLVWGRIPIGSQQGLTVTAGVFYRDTKDQLLYMIASRDDGIYENVGQTLGKGVELAMVYDLNHWLKVNANMTYLDIRNNQRLEDGVPNIIYGDRLRNTPYLLGNAGISANIPNSIQGGSKLFAYLHANYLHEFYLYWPSLGTADTKNIIPSQLVYDLGVGYTLPGERISVALDLSNVTNTQAYDNFLLQKPGRAAFIKLKYQLAYN</sequence>
<dbReference type="InterPro" id="IPR036942">
    <property type="entry name" value="Beta-barrel_TonB_sf"/>
</dbReference>
<dbReference type="AlphaFoldDB" id="A0A917MGX0"/>
<dbReference type="GO" id="GO:0015344">
    <property type="term" value="F:siderophore uptake transmembrane transporter activity"/>
    <property type="evidence" value="ECO:0007669"/>
    <property type="project" value="TreeGrafter"/>
</dbReference>
<feature type="domain" description="TonB-dependent receptor plug" evidence="10">
    <location>
        <begin position="123"/>
        <end position="227"/>
    </location>
</feature>
<dbReference type="Proteomes" id="UP000660862">
    <property type="component" value="Unassembled WGS sequence"/>
</dbReference>
<dbReference type="RefSeq" id="WP_188508153.1">
    <property type="nucleotide sequence ID" value="NZ_BMER01000006.1"/>
</dbReference>
<dbReference type="SUPFAM" id="SSF49464">
    <property type="entry name" value="Carboxypeptidase regulatory domain-like"/>
    <property type="match status" value="1"/>
</dbReference>
<gene>
    <name evidence="11" type="ORF">GCM10007415_42690</name>
</gene>